<reference evidence="2 3" key="1">
    <citation type="journal article" date="2016" name="DNA Res.">
        <title>The draft genome of MD-2 pineapple using hybrid error correction of long reads.</title>
        <authorList>
            <person name="Redwan R.M."/>
            <person name="Saidin A."/>
            <person name="Kumar S.V."/>
        </authorList>
    </citation>
    <scope>NUCLEOTIDE SEQUENCE [LARGE SCALE GENOMIC DNA]</scope>
    <source>
        <strain evidence="3">cv. MD2</strain>
        <tissue evidence="2">Leaf</tissue>
    </source>
</reference>
<protein>
    <submittedName>
        <fullName evidence="5">Uncharacterized protein LOC109706642</fullName>
    </submittedName>
</protein>
<keyword evidence="4" id="KW-1185">Reference proteome</keyword>
<dbReference type="GeneID" id="109706642"/>
<dbReference type="STRING" id="4615.A0A199W8N6"/>
<dbReference type="EMBL" id="LSRQ01000111">
    <property type="protein sequence ID" value="OAY85255.1"/>
    <property type="molecule type" value="Genomic_DNA"/>
</dbReference>
<proteinExistence type="predicted"/>
<dbReference type="AlphaFoldDB" id="A0A199W8N6"/>
<dbReference type="RefSeq" id="XP_020083171.1">
    <property type="nucleotide sequence ID" value="XM_020227582.1"/>
</dbReference>
<accession>A0A199W8N6</accession>
<feature type="region of interest" description="Disordered" evidence="1">
    <location>
        <begin position="65"/>
        <end position="84"/>
    </location>
</feature>
<dbReference type="PANTHER" id="PTHR34268">
    <property type="entry name" value="OS01G0321850 PROTEIN"/>
    <property type="match status" value="1"/>
</dbReference>
<name>A0A199W8N6_ANACO</name>
<dbReference type="Gramene" id="Aco020625.1.mrna1">
    <property type="protein sequence ID" value="Aco020625.1.mrna1.cds1"/>
    <property type="gene ID" value="Aco020625.1.path1"/>
</dbReference>
<evidence type="ECO:0000313" key="5">
    <source>
        <dbReference type="RefSeq" id="XP_020083171.1"/>
    </source>
</evidence>
<dbReference type="PANTHER" id="PTHR34268:SF8">
    <property type="entry name" value="FAE DOMAIN-CONTAINING PROTEIN"/>
    <property type="match status" value="1"/>
</dbReference>
<gene>
    <name evidence="5" type="primary">LOC109706642</name>
    <name evidence="2" type="ORF">ACMD2_04181</name>
</gene>
<dbReference type="Proteomes" id="UP000092600">
    <property type="component" value="Unassembled WGS sequence"/>
</dbReference>
<reference evidence="5" key="2">
    <citation type="submission" date="2025-04" db="UniProtKB">
        <authorList>
            <consortium name="RefSeq"/>
        </authorList>
    </citation>
    <scope>IDENTIFICATION</scope>
    <source>
        <tissue evidence="5">Leaf</tissue>
    </source>
</reference>
<evidence type="ECO:0000256" key="1">
    <source>
        <dbReference type="SAM" id="MobiDB-lite"/>
    </source>
</evidence>
<evidence type="ECO:0000313" key="2">
    <source>
        <dbReference type="EMBL" id="OAY85255.1"/>
    </source>
</evidence>
<sequence>MALFMALDGDWSDILVKVSMFILVQALVFLVLSNSSNIFSATERSHSFRPSRSVSLRRMLAVLSDLPPGGELSPQVKPSERKED</sequence>
<evidence type="ECO:0000313" key="3">
    <source>
        <dbReference type="Proteomes" id="UP000092600"/>
    </source>
</evidence>
<dbReference type="OrthoDB" id="999321at2759"/>
<organism evidence="2 3">
    <name type="scientific">Ananas comosus</name>
    <name type="common">Pineapple</name>
    <name type="synonym">Ananas ananas</name>
    <dbReference type="NCBI Taxonomy" id="4615"/>
    <lineage>
        <taxon>Eukaryota</taxon>
        <taxon>Viridiplantae</taxon>
        <taxon>Streptophyta</taxon>
        <taxon>Embryophyta</taxon>
        <taxon>Tracheophyta</taxon>
        <taxon>Spermatophyta</taxon>
        <taxon>Magnoliopsida</taxon>
        <taxon>Liliopsida</taxon>
        <taxon>Poales</taxon>
        <taxon>Bromeliaceae</taxon>
        <taxon>Bromelioideae</taxon>
        <taxon>Ananas</taxon>
    </lineage>
</organism>
<evidence type="ECO:0000313" key="4">
    <source>
        <dbReference type="Proteomes" id="UP000515123"/>
    </source>
</evidence>
<dbReference type="Proteomes" id="UP000515123">
    <property type="component" value="Linkage group 2"/>
</dbReference>